<dbReference type="InterPro" id="IPR040976">
    <property type="entry name" value="Pkinase_fungal"/>
</dbReference>
<dbReference type="EMBL" id="KL198047">
    <property type="protein sequence ID" value="KDQ12972.1"/>
    <property type="molecule type" value="Genomic_DNA"/>
</dbReference>
<evidence type="ECO:0000313" key="4">
    <source>
        <dbReference type="Proteomes" id="UP000027195"/>
    </source>
</evidence>
<dbReference type="SUPFAM" id="SSF56112">
    <property type="entry name" value="Protein kinase-like (PK-like)"/>
    <property type="match status" value="1"/>
</dbReference>
<proteinExistence type="predicted"/>
<dbReference type="InterPro" id="IPR011009">
    <property type="entry name" value="Kinase-like_dom_sf"/>
</dbReference>
<dbReference type="Proteomes" id="UP000027195">
    <property type="component" value="Unassembled WGS sequence"/>
</dbReference>
<name>A0A067MM64_BOTB1</name>
<evidence type="ECO:0000313" key="3">
    <source>
        <dbReference type="EMBL" id="KDQ12972.1"/>
    </source>
</evidence>
<feature type="region of interest" description="Disordered" evidence="1">
    <location>
        <begin position="193"/>
        <end position="227"/>
    </location>
</feature>
<dbReference type="Pfam" id="PF17667">
    <property type="entry name" value="Pkinase_fungal"/>
    <property type="match status" value="1"/>
</dbReference>
<dbReference type="InParanoid" id="A0A067MM64"/>
<dbReference type="OrthoDB" id="5569250at2759"/>
<keyword evidence="4" id="KW-1185">Reference proteome</keyword>
<dbReference type="HOGENOM" id="CLU_403315_0_0_1"/>
<accession>A0A067MM64</accession>
<feature type="compositionally biased region" description="Basic and acidic residues" evidence="1">
    <location>
        <begin position="669"/>
        <end position="682"/>
    </location>
</feature>
<organism evidence="3 4">
    <name type="scientific">Botryobasidium botryosum (strain FD-172 SS1)</name>
    <dbReference type="NCBI Taxonomy" id="930990"/>
    <lineage>
        <taxon>Eukaryota</taxon>
        <taxon>Fungi</taxon>
        <taxon>Dikarya</taxon>
        <taxon>Basidiomycota</taxon>
        <taxon>Agaricomycotina</taxon>
        <taxon>Agaricomycetes</taxon>
        <taxon>Cantharellales</taxon>
        <taxon>Botryobasidiaceae</taxon>
        <taxon>Botryobasidium</taxon>
    </lineage>
</organism>
<evidence type="ECO:0000256" key="1">
    <source>
        <dbReference type="SAM" id="MobiDB-lite"/>
    </source>
</evidence>
<reference evidence="4" key="1">
    <citation type="journal article" date="2014" name="Proc. Natl. Acad. Sci. U.S.A.">
        <title>Extensive sampling of basidiomycete genomes demonstrates inadequacy of the white-rot/brown-rot paradigm for wood decay fungi.</title>
        <authorList>
            <person name="Riley R."/>
            <person name="Salamov A.A."/>
            <person name="Brown D.W."/>
            <person name="Nagy L.G."/>
            <person name="Floudas D."/>
            <person name="Held B.W."/>
            <person name="Levasseur A."/>
            <person name="Lombard V."/>
            <person name="Morin E."/>
            <person name="Otillar R."/>
            <person name="Lindquist E.A."/>
            <person name="Sun H."/>
            <person name="LaButti K.M."/>
            <person name="Schmutz J."/>
            <person name="Jabbour D."/>
            <person name="Luo H."/>
            <person name="Baker S.E."/>
            <person name="Pisabarro A.G."/>
            <person name="Walton J.D."/>
            <person name="Blanchette R.A."/>
            <person name="Henrissat B."/>
            <person name="Martin F."/>
            <person name="Cullen D."/>
            <person name="Hibbett D.S."/>
            <person name="Grigoriev I.V."/>
        </authorList>
    </citation>
    <scope>NUCLEOTIDE SEQUENCE [LARGE SCALE GENOMIC DNA]</scope>
    <source>
        <strain evidence="4">FD-172 SS1</strain>
    </source>
</reference>
<feature type="domain" description="Fungal-type protein kinase" evidence="2">
    <location>
        <begin position="245"/>
        <end position="555"/>
    </location>
</feature>
<dbReference type="AlphaFoldDB" id="A0A067MM64"/>
<protein>
    <recommendedName>
        <fullName evidence="2">Fungal-type protein kinase domain-containing protein</fullName>
    </recommendedName>
</protein>
<feature type="compositionally biased region" description="Basic and acidic residues" evidence="1">
    <location>
        <begin position="637"/>
        <end position="654"/>
    </location>
</feature>
<evidence type="ECO:0000259" key="2">
    <source>
        <dbReference type="Pfam" id="PF17667"/>
    </source>
</evidence>
<dbReference type="STRING" id="930990.A0A067MM64"/>
<gene>
    <name evidence="3" type="ORF">BOTBODRAFT_176096</name>
</gene>
<feature type="region of interest" description="Disordered" evidence="1">
    <location>
        <begin position="637"/>
        <end position="682"/>
    </location>
</feature>
<dbReference type="PANTHER" id="PTHR38248:SF2">
    <property type="entry name" value="FUNK1 11"/>
    <property type="match status" value="1"/>
</dbReference>
<dbReference type="PANTHER" id="PTHR38248">
    <property type="entry name" value="FUNK1 6"/>
    <property type="match status" value="1"/>
</dbReference>
<sequence>MAANHPTLAAKRRTAAIKPRKAYSYIRFEGPVANRLTRELNGGRLFSPDLIDHIFGALVSVDEAKEVLSYFLAEGIVTAISDSEPSWPRDLALENAVHAAVAVGYIRDGDVLSQSPTIGPYIWGWAGYPSDRPPKETDLVNCLNAITTRALEHLRLYSSKELTIRWKWACAFDTSAASPPPEPSSENADLFISDEESSENAEPGPANADSTRSYGAPDVPETTVPQVDQRYNNWTNAGSVGELGANYWQLFRYIRGLRRAQPWRRFCLGLSVAGKSICLCRTDQSGTEEADFDITTSRPTGKLKGKEWEILIGFAIMDDEQLGVDPRIKLTEGVTETAGASSVMRKPSEITFNGGSYEIEDVLFNAKSIPGRGTRVYAIRGAKAIKLSWTPLHRQTGLPEYDEMPMHELAKEKGVINVVFVSNISDTRRTTMDGIRQFGLSALNPQLKTQDRLRRAMIMERKRPLRDFESLEEPVAGIVDTVKGHESLYTKAEILHRDVSEGNIVLGMPFDAPRGFLIDLEMAVDTPPYMAVDVLEGVGAQNPHSVQHDLESFFYPRVIRRLCEGTFGSMAAHKTVLMSSSEEALHALFTQGPKYWRQSKTRLRDVIQLVHSTHHIIFKSTSVPTHADFRRPLEAWLNGDREPDSTAEHERLGDEAGLDGIQNGAEIEPSARTESKSDSCSD</sequence>